<gene>
    <name evidence="1" type="ORF">K488DRAFT_47255</name>
</gene>
<dbReference type="EMBL" id="MU273514">
    <property type="protein sequence ID" value="KAI0033663.1"/>
    <property type="molecule type" value="Genomic_DNA"/>
</dbReference>
<evidence type="ECO:0000313" key="2">
    <source>
        <dbReference type="Proteomes" id="UP000814128"/>
    </source>
</evidence>
<feature type="non-terminal residue" evidence="1">
    <location>
        <position position="1"/>
    </location>
</feature>
<sequence length="112" mass="12103">AVPFLRAYPPCATDHFYTIGAAEMNLNNAVAGLSHTHEGNAAGVRPTFGGRTIPFYRTYRTPGIGYFYTTSETERSQVVACGASDEGIAACGRLLPRHYYYPAVPRLQSIGG</sequence>
<comment type="caution">
    <text evidence="1">The sequence shown here is derived from an EMBL/GenBank/DDBJ whole genome shotgun (WGS) entry which is preliminary data.</text>
</comment>
<accession>A0ACB8QPU3</accession>
<reference evidence="1" key="1">
    <citation type="submission" date="2021-02" db="EMBL/GenBank/DDBJ databases">
        <authorList>
            <consortium name="DOE Joint Genome Institute"/>
            <person name="Ahrendt S."/>
            <person name="Looney B.P."/>
            <person name="Miyauchi S."/>
            <person name="Morin E."/>
            <person name="Drula E."/>
            <person name="Courty P.E."/>
            <person name="Chicoki N."/>
            <person name="Fauchery L."/>
            <person name="Kohler A."/>
            <person name="Kuo A."/>
            <person name="Labutti K."/>
            <person name="Pangilinan J."/>
            <person name="Lipzen A."/>
            <person name="Riley R."/>
            <person name="Andreopoulos W."/>
            <person name="He G."/>
            <person name="Johnson J."/>
            <person name="Barry K.W."/>
            <person name="Grigoriev I.V."/>
            <person name="Nagy L."/>
            <person name="Hibbett D."/>
            <person name="Henrissat B."/>
            <person name="Matheny P.B."/>
            <person name="Labbe J."/>
            <person name="Martin F."/>
        </authorList>
    </citation>
    <scope>NUCLEOTIDE SEQUENCE</scope>
    <source>
        <strain evidence="1">EC-137</strain>
    </source>
</reference>
<name>A0ACB8QPU3_9AGAM</name>
<organism evidence="1 2">
    <name type="scientific">Vararia minispora EC-137</name>
    <dbReference type="NCBI Taxonomy" id="1314806"/>
    <lineage>
        <taxon>Eukaryota</taxon>
        <taxon>Fungi</taxon>
        <taxon>Dikarya</taxon>
        <taxon>Basidiomycota</taxon>
        <taxon>Agaricomycotina</taxon>
        <taxon>Agaricomycetes</taxon>
        <taxon>Russulales</taxon>
        <taxon>Lachnocladiaceae</taxon>
        <taxon>Vararia</taxon>
    </lineage>
</organism>
<dbReference type="Proteomes" id="UP000814128">
    <property type="component" value="Unassembled WGS sequence"/>
</dbReference>
<reference evidence="1" key="2">
    <citation type="journal article" date="2022" name="New Phytol.">
        <title>Evolutionary transition to the ectomycorrhizal habit in the genomes of a hyperdiverse lineage of mushroom-forming fungi.</title>
        <authorList>
            <person name="Looney B."/>
            <person name="Miyauchi S."/>
            <person name="Morin E."/>
            <person name="Drula E."/>
            <person name="Courty P.E."/>
            <person name="Kohler A."/>
            <person name="Kuo A."/>
            <person name="LaButti K."/>
            <person name="Pangilinan J."/>
            <person name="Lipzen A."/>
            <person name="Riley R."/>
            <person name="Andreopoulos W."/>
            <person name="He G."/>
            <person name="Johnson J."/>
            <person name="Nolan M."/>
            <person name="Tritt A."/>
            <person name="Barry K.W."/>
            <person name="Grigoriev I.V."/>
            <person name="Nagy L.G."/>
            <person name="Hibbett D."/>
            <person name="Henrissat B."/>
            <person name="Matheny P.B."/>
            <person name="Labbe J."/>
            <person name="Martin F.M."/>
        </authorList>
    </citation>
    <scope>NUCLEOTIDE SEQUENCE</scope>
    <source>
        <strain evidence="1">EC-137</strain>
    </source>
</reference>
<evidence type="ECO:0000313" key="1">
    <source>
        <dbReference type="EMBL" id="KAI0033663.1"/>
    </source>
</evidence>
<keyword evidence="2" id="KW-1185">Reference proteome</keyword>
<protein>
    <submittedName>
        <fullName evidence="1">Uncharacterized protein</fullName>
    </submittedName>
</protein>
<proteinExistence type="predicted"/>